<gene>
    <name evidence="6" type="ORF">INT45_006772</name>
</gene>
<dbReference type="InterPro" id="IPR036864">
    <property type="entry name" value="Zn2-C6_fun-type_DNA-bd_sf"/>
</dbReference>
<keyword evidence="1" id="KW-0479">Metal-binding</keyword>
<feature type="compositionally biased region" description="Low complexity" evidence="3">
    <location>
        <begin position="359"/>
        <end position="417"/>
    </location>
</feature>
<dbReference type="PANTHER" id="PTHR47659:SF4">
    <property type="entry name" value="ZN(II)2CYS6 TRANSCRIPTION FACTOR (EUROFUNG)"/>
    <property type="match status" value="1"/>
</dbReference>
<dbReference type="SUPFAM" id="SSF57701">
    <property type="entry name" value="Zn2/Cys6 DNA-binding domain"/>
    <property type="match status" value="1"/>
</dbReference>
<dbReference type="PROSITE" id="PS50048">
    <property type="entry name" value="ZN2_CY6_FUNGAL_2"/>
    <property type="match status" value="1"/>
</dbReference>
<evidence type="ECO:0000313" key="7">
    <source>
        <dbReference type="Proteomes" id="UP000646827"/>
    </source>
</evidence>
<keyword evidence="7" id="KW-1185">Reference proteome</keyword>
<reference evidence="6 7" key="1">
    <citation type="submission" date="2020-12" db="EMBL/GenBank/DDBJ databases">
        <title>Metabolic potential, ecology and presence of endohyphal bacteria is reflected in genomic diversity of Mucoromycotina.</title>
        <authorList>
            <person name="Muszewska A."/>
            <person name="Okrasinska A."/>
            <person name="Steczkiewicz K."/>
            <person name="Drgas O."/>
            <person name="Orlowska M."/>
            <person name="Perlinska-Lenart U."/>
            <person name="Aleksandrzak-Piekarczyk T."/>
            <person name="Szatraj K."/>
            <person name="Zielenkiewicz U."/>
            <person name="Pilsyk S."/>
            <person name="Malc E."/>
            <person name="Mieczkowski P."/>
            <person name="Kruszewska J.S."/>
            <person name="Biernat P."/>
            <person name="Pawlowska J."/>
        </authorList>
    </citation>
    <scope>NUCLEOTIDE SEQUENCE [LARGE SCALE GENOMIC DNA]</scope>
    <source>
        <strain evidence="6 7">CBS 142.35</strain>
    </source>
</reference>
<feature type="compositionally biased region" description="Low complexity" evidence="3">
    <location>
        <begin position="15"/>
        <end position="49"/>
    </location>
</feature>
<dbReference type="Gene3D" id="4.10.240.10">
    <property type="entry name" value="Zn(2)-C6 fungal-type DNA-binding domain"/>
    <property type="match status" value="1"/>
</dbReference>
<dbReference type="InterPro" id="IPR000014">
    <property type="entry name" value="PAS"/>
</dbReference>
<proteinExistence type="predicted"/>
<evidence type="ECO:0000256" key="3">
    <source>
        <dbReference type="SAM" id="MobiDB-lite"/>
    </source>
</evidence>
<evidence type="ECO:0000259" key="5">
    <source>
        <dbReference type="PROSITE" id="PS50112"/>
    </source>
</evidence>
<evidence type="ECO:0000256" key="2">
    <source>
        <dbReference type="ARBA" id="ARBA00023242"/>
    </source>
</evidence>
<dbReference type="Proteomes" id="UP000646827">
    <property type="component" value="Unassembled WGS sequence"/>
</dbReference>
<evidence type="ECO:0000259" key="4">
    <source>
        <dbReference type="PROSITE" id="PS50048"/>
    </source>
</evidence>
<dbReference type="GO" id="GO:0008270">
    <property type="term" value="F:zinc ion binding"/>
    <property type="evidence" value="ECO:0007669"/>
    <property type="project" value="InterPro"/>
</dbReference>
<organism evidence="6 7">
    <name type="scientific">Circinella minor</name>
    <dbReference type="NCBI Taxonomy" id="1195481"/>
    <lineage>
        <taxon>Eukaryota</taxon>
        <taxon>Fungi</taxon>
        <taxon>Fungi incertae sedis</taxon>
        <taxon>Mucoromycota</taxon>
        <taxon>Mucoromycotina</taxon>
        <taxon>Mucoromycetes</taxon>
        <taxon>Mucorales</taxon>
        <taxon>Lichtheimiaceae</taxon>
        <taxon>Circinella</taxon>
    </lineage>
</organism>
<feature type="region of interest" description="Disordered" evidence="3">
    <location>
        <begin position="296"/>
        <end position="423"/>
    </location>
</feature>
<comment type="caution">
    <text evidence="6">The sequence shown here is derived from an EMBL/GenBank/DDBJ whole genome shotgun (WGS) entry which is preliminary data.</text>
</comment>
<feature type="region of interest" description="Disordered" evidence="3">
    <location>
        <begin position="1"/>
        <end position="54"/>
    </location>
</feature>
<dbReference type="PROSITE" id="PS00463">
    <property type="entry name" value="ZN2_CY6_FUNGAL_1"/>
    <property type="match status" value="1"/>
</dbReference>
<name>A0A8H7S7S2_9FUNG</name>
<dbReference type="EMBL" id="JAEPRB010000044">
    <property type="protein sequence ID" value="KAG2224372.1"/>
    <property type="molecule type" value="Genomic_DNA"/>
</dbReference>
<evidence type="ECO:0000256" key="1">
    <source>
        <dbReference type="ARBA" id="ARBA00022723"/>
    </source>
</evidence>
<dbReference type="InterPro" id="IPR001138">
    <property type="entry name" value="Zn2Cys6_DnaBD"/>
</dbReference>
<dbReference type="SMART" id="SM00066">
    <property type="entry name" value="GAL4"/>
    <property type="match status" value="1"/>
</dbReference>
<feature type="domain" description="PAS" evidence="5">
    <location>
        <begin position="157"/>
        <end position="200"/>
    </location>
</feature>
<feature type="compositionally biased region" description="Low complexity" evidence="3">
    <location>
        <begin position="296"/>
        <end position="336"/>
    </location>
</feature>
<dbReference type="InterPro" id="IPR050335">
    <property type="entry name" value="ERT1_acuK_gluconeogen_tf"/>
</dbReference>
<sequence length="492" mass="54829">MLSQEPAVVGTTNIPKASTSPLSSSSSPSAAPVPIPTATTSNNSSSSSSRPPNKSHVLRACVNCRKAHLACDTDRPCKRCVSLGKEQTCYDVDHKKRGRPKLRHNGQRVQKNVMTTPIRQSSFSMTTNANVTTLLTQSYTSPIITAFLSMEICCARVSDEVQHLLGYYPQELAHRPLFSFIAPRSSETLARLHRVLLDNVTHVAQKVDPTYQRMPPTERTTSDKFFSQHPDTLTAIANGSQTVADTLWVKRNDGGVEPCTAQFYLGGGLGADLYTPSTLSSLYIVCLLSRPVQAQQQPAHPQQSQSQQQQQQQQQQQREQEQQQQQSEPSVFFEQQHQPSSSGTTAASAQHQHHHHNQQQHQQQQHQQQQQQNTEFPLSSSAEQSSQQQQQRPVAPRQSKPSNNSNNINNSDYNNNNNEDRMADHPVLLTHPSSSSIPLRAPWQQVHVAPIHNKKDSKSNTTMEYVKQSIRLFQTTAEPSRQSNMSVDALLS</sequence>
<dbReference type="OrthoDB" id="1555531at2759"/>
<dbReference type="Gene3D" id="3.30.450.20">
    <property type="entry name" value="PAS domain"/>
    <property type="match status" value="1"/>
</dbReference>
<evidence type="ECO:0000313" key="6">
    <source>
        <dbReference type="EMBL" id="KAG2224372.1"/>
    </source>
</evidence>
<dbReference type="PANTHER" id="PTHR47659">
    <property type="entry name" value="ZN(II)2CYS6 TRANSCRIPTION FACTOR (EUROFUNG)-RELATED"/>
    <property type="match status" value="1"/>
</dbReference>
<dbReference type="GO" id="GO:0000981">
    <property type="term" value="F:DNA-binding transcription factor activity, RNA polymerase II-specific"/>
    <property type="evidence" value="ECO:0007669"/>
    <property type="project" value="InterPro"/>
</dbReference>
<feature type="compositionally biased region" description="Polar residues" evidence="3">
    <location>
        <begin position="337"/>
        <end position="349"/>
    </location>
</feature>
<dbReference type="Pfam" id="PF00172">
    <property type="entry name" value="Zn_clus"/>
    <property type="match status" value="1"/>
</dbReference>
<dbReference type="CDD" id="cd00067">
    <property type="entry name" value="GAL4"/>
    <property type="match status" value="1"/>
</dbReference>
<keyword evidence="2" id="KW-0539">Nucleus</keyword>
<accession>A0A8H7S7S2</accession>
<evidence type="ECO:0008006" key="8">
    <source>
        <dbReference type="Google" id="ProtNLM"/>
    </source>
</evidence>
<dbReference type="AlphaFoldDB" id="A0A8H7S7S2"/>
<dbReference type="PROSITE" id="PS50112">
    <property type="entry name" value="PAS"/>
    <property type="match status" value="1"/>
</dbReference>
<feature type="domain" description="Zn(2)-C6 fungal-type" evidence="4">
    <location>
        <begin position="60"/>
        <end position="89"/>
    </location>
</feature>
<protein>
    <recommendedName>
        <fullName evidence="8">Zn(2)-C6 fungal-type domain-containing protein</fullName>
    </recommendedName>
</protein>